<dbReference type="EMBL" id="BTSX01000006">
    <property type="protein sequence ID" value="GMT02754.1"/>
    <property type="molecule type" value="Genomic_DNA"/>
</dbReference>
<dbReference type="SUPFAM" id="SSF52540">
    <property type="entry name" value="P-loop containing nucleoside triphosphate hydrolases"/>
    <property type="match status" value="1"/>
</dbReference>
<organism evidence="2 3">
    <name type="scientific">Pristionchus entomophagus</name>
    <dbReference type="NCBI Taxonomy" id="358040"/>
    <lineage>
        <taxon>Eukaryota</taxon>
        <taxon>Metazoa</taxon>
        <taxon>Ecdysozoa</taxon>
        <taxon>Nematoda</taxon>
        <taxon>Chromadorea</taxon>
        <taxon>Rhabditida</taxon>
        <taxon>Rhabditina</taxon>
        <taxon>Diplogasteromorpha</taxon>
        <taxon>Diplogasteroidea</taxon>
        <taxon>Neodiplogasteridae</taxon>
        <taxon>Pristionchus</taxon>
    </lineage>
</organism>
<dbReference type="PANTHER" id="PTHR24221:SF617">
    <property type="entry name" value="P-GLYCOPROTEIN RELATED"/>
    <property type="match status" value="1"/>
</dbReference>
<evidence type="ECO:0000313" key="3">
    <source>
        <dbReference type="Proteomes" id="UP001432027"/>
    </source>
</evidence>
<protein>
    <recommendedName>
        <fullName evidence="1">ABC transporter domain-containing protein</fullName>
    </recommendedName>
</protein>
<dbReference type="InterPro" id="IPR039421">
    <property type="entry name" value="Type_1_exporter"/>
</dbReference>
<dbReference type="Pfam" id="PF00005">
    <property type="entry name" value="ABC_tran"/>
    <property type="match status" value="1"/>
</dbReference>
<dbReference type="Gene3D" id="3.40.50.300">
    <property type="entry name" value="P-loop containing nucleotide triphosphate hydrolases"/>
    <property type="match status" value="1"/>
</dbReference>
<reference evidence="2" key="1">
    <citation type="submission" date="2023-10" db="EMBL/GenBank/DDBJ databases">
        <title>Genome assembly of Pristionchus species.</title>
        <authorList>
            <person name="Yoshida K."/>
            <person name="Sommer R.J."/>
        </authorList>
    </citation>
    <scope>NUCLEOTIDE SEQUENCE</scope>
    <source>
        <strain evidence="2">RS0144</strain>
    </source>
</reference>
<dbReference type="PROSITE" id="PS50893">
    <property type="entry name" value="ABC_TRANSPORTER_2"/>
    <property type="match status" value="1"/>
</dbReference>
<gene>
    <name evidence="2" type="ORF">PENTCL1PPCAC_24928</name>
</gene>
<dbReference type="GO" id="GO:0016887">
    <property type="term" value="F:ATP hydrolysis activity"/>
    <property type="evidence" value="ECO:0007669"/>
    <property type="project" value="InterPro"/>
</dbReference>
<feature type="domain" description="ABC transporter" evidence="1">
    <location>
        <begin position="2"/>
        <end position="177"/>
    </location>
</feature>
<dbReference type="InterPro" id="IPR027417">
    <property type="entry name" value="P-loop_NTPase"/>
</dbReference>
<dbReference type="GO" id="GO:0042626">
    <property type="term" value="F:ATPase-coupled transmembrane transporter activity"/>
    <property type="evidence" value="ECO:0007669"/>
    <property type="project" value="TreeGrafter"/>
</dbReference>
<proteinExistence type="predicted"/>
<feature type="non-terminal residue" evidence="2">
    <location>
        <position position="1"/>
    </location>
</feature>
<dbReference type="InterPro" id="IPR003439">
    <property type="entry name" value="ABC_transporter-like_ATP-bd"/>
</dbReference>
<dbReference type="GO" id="GO:0005524">
    <property type="term" value="F:ATP binding"/>
    <property type="evidence" value="ECO:0007669"/>
    <property type="project" value="InterPro"/>
</dbReference>
<dbReference type="GO" id="GO:0016020">
    <property type="term" value="C:membrane"/>
    <property type="evidence" value="ECO:0007669"/>
    <property type="project" value="TreeGrafter"/>
</dbReference>
<evidence type="ECO:0000313" key="2">
    <source>
        <dbReference type="EMBL" id="GMT02754.1"/>
    </source>
</evidence>
<dbReference type="PANTHER" id="PTHR24221">
    <property type="entry name" value="ATP-BINDING CASSETTE SUB-FAMILY B"/>
    <property type="match status" value="1"/>
</dbReference>
<dbReference type="Proteomes" id="UP001432027">
    <property type="component" value="Unassembled WGS sequence"/>
</dbReference>
<name>A0AAV5U9J8_9BILA</name>
<sequence length="181" mass="19350">ELDSCALSRIAYRHLRSSVALVGQEPVLFVGTIRDNITMGAEGATLSDVIAACRLANASAFIEQFPMGYDTVVGDKGGSLSGGKKQRIAIARALIRNPRIILLDEATSVLDTQSEQVVKAALAATALGRTSITIAHRLDTISHCERICFIESGQIVESGTHEELIQANGKYAALVREQNIS</sequence>
<accession>A0AAV5U9J8</accession>
<evidence type="ECO:0000259" key="1">
    <source>
        <dbReference type="PROSITE" id="PS50893"/>
    </source>
</evidence>
<comment type="caution">
    <text evidence="2">The sequence shown here is derived from an EMBL/GenBank/DDBJ whole genome shotgun (WGS) entry which is preliminary data.</text>
</comment>
<keyword evidence="3" id="KW-1185">Reference proteome</keyword>
<dbReference type="AlphaFoldDB" id="A0AAV5U9J8"/>